<keyword evidence="5 8" id="KW-0658">Purine biosynthesis</keyword>
<dbReference type="PANTHER" id="PTHR43700">
    <property type="entry name" value="PHOSPHORIBOSYLAMINOIMIDAZOLE-SUCCINOCARBOXAMIDE SYNTHASE"/>
    <property type="match status" value="1"/>
</dbReference>
<dbReference type="EMBL" id="OOFM01000001">
    <property type="protein sequence ID" value="SPL61889.1"/>
    <property type="molecule type" value="Genomic_DNA"/>
</dbReference>
<dbReference type="EC" id="6.3.2.6" evidence="8"/>
<dbReference type="GO" id="GO:0003677">
    <property type="term" value="F:DNA binding"/>
    <property type="evidence" value="ECO:0007669"/>
    <property type="project" value="InterPro"/>
</dbReference>
<feature type="domain" description="SAICAR synthetase/ADE2 N-terminal" evidence="11">
    <location>
        <begin position="19"/>
        <end position="267"/>
    </location>
</feature>
<dbReference type="HAMAP" id="MF_00137">
    <property type="entry name" value="SAICAR_synth"/>
    <property type="match status" value="1"/>
</dbReference>
<name>A0A2P9HCQ6_9HYPH</name>
<evidence type="ECO:0000313" key="12">
    <source>
        <dbReference type="EMBL" id="SPL61889.1"/>
    </source>
</evidence>
<dbReference type="PROSITE" id="PS01058">
    <property type="entry name" value="SAICAR_SYNTHETASE_2"/>
    <property type="match status" value="1"/>
</dbReference>
<dbReference type="GO" id="GO:0005524">
    <property type="term" value="F:ATP binding"/>
    <property type="evidence" value="ECO:0007669"/>
    <property type="project" value="UniProtKB-KW"/>
</dbReference>
<accession>A0A2P9HCQ6</accession>
<sequence>MSTLRILPSADIPELPNRYNGKVRENYDLPDGSRIIISTDRLSAFDVILTSIPFKGQVLTQTASYWFEETADICPNHVLAYPDPNVVIGRRLDILPVEVVVRGYLAGTTSTSILTKYRKGERQMYGVTLPDGLKDNEKLPHPIITPTSKAFDGGHDEPLSGDEILEQGLLTAEQWETVSRYALALFERGQARAAEHGLILVDTKYEFGTDASGHIILADEIHTPDSSRYWIADSYEESFAAGTRPASFDKDFVRAWVTERCDPYNDPIPEIPLELIEQTSKVYIQAYEQITGKTFVPDLTGETVLDRVRANLEPYFVKKARPARAKPTTRAPRKKAEPKAAVVKPVAKETAVTGLAVRKRYTPAERAAILAAVAKATENGKATLKAVLQHEGVSEQTYYNWKNAAGKSAAPAAATPSAGDDLKALLALEAENLKLRKELAAKLRAENAELRRRLGKA</sequence>
<dbReference type="InterPro" id="IPR009057">
    <property type="entry name" value="Homeodomain-like_sf"/>
</dbReference>
<dbReference type="Pfam" id="PF01527">
    <property type="entry name" value="HTH_Tnp_1"/>
    <property type="match status" value="1"/>
</dbReference>
<keyword evidence="6 8" id="KW-0067">ATP-binding</keyword>
<protein>
    <recommendedName>
        <fullName evidence="8">Phosphoribosylaminoimidazole-succinocarboxamide synthase</fullName>
        <ecNumber evidence="8">6.3.2.6</ecNumber>
    </recommendedName>
    <alternativeName>
        <fullName evidence="8">SAICAR synthetase</fullName>
    </alternativeName>
</protein>
<dbReference type="SUPFAM" id="SSF56104">
    <property type="entry name" value="SAICAR synthase-like"/>
    <property type="match status" value="1"/>
</dbReference>
<keyword evidence="9" id="KW-0175">Coiled coil</keyword>
<organism evidence="12 13">
    <name type="scientific">Ochrobactrum soli</name>
    <dbReference type="NCBI Taxonomy" id="2448455"/>
    <lineage>
        <taxon>Bacteria</taxon>
        <taxon>Pseudomonadati</taxon>
        <taxon>Pseudomonadota</taxon>
        <taxon>Alphaproteobacteria</taxon>
        <taxon>Hyphomicrobiales</taxon>
        <taxon>Brucellaceae</taxon>
        <taxon>Brucella/Ochrobactrum group</taxon>
        <taxon>Ochrobactrum</taxon>
    </lineage>
</organism>
<dbReference type="PANTHER" id="PTHR43700:SF1">
    <property type="entry name" value="PHOSPHORIBOSYLAMINOIMIDAZOLE-SUCCINOCARBOXAMIDE SYNTHASE"/>
    <property type="match status" value="1"/>
</dbReference>
<feature type="coiled-coil region" evidence="9">
    <location>
        <begin position="425"/>
        <end position="453"/>
    </location>
</feature>
<evidence type="ECO:0000256" key="6">
    <source>
        <dbReference type="ARBA" id="ARBA00022840"/>
    </source>
</evidence>
<dbReference type="NCBIfam" id="NF010568">
    <property type="entry name" value="PRK13961.1"/>
    <property type="match status" value="1"/>
</dbReference>
<evidence type="ECO:0000256" key="7">
    <source>
        <dbReference type="ARBA" id="ARBA00048475"/>
    </source>
</evidence>
<evidence type="ECO:0000256" key="4">
    <source>
        <dbReference type="ARBA" id="ARBA00022741"/>
    </source>
</evidence>
<proteinExistence type="inferred from homology"/>
<dbReference type="GO" id="GO:0004639">
    <property type="term" value="F:phosphoribosylaminoimidazolesuccinocarboxamide synthase activity"/>
    <property type="evidence" value="ECO:0007669"/>
    <property type="project" value="UniProtKB-UniRule"/>
</dbReference>
<reference evidence="13" key="1">
    <citation type="submission" date="2017-12" db="EMBL/GenBank/DDBJ databases">
        <authorList>
            <person name="Diaz M."/>
        </authorList>
    </citation>
    <scope>NUCLEOTIDE SEQUENCE [LARGE SCALE GENOMIC DNA]</scope>
    <source>
        <strain evidence="13">FI11154</strain>
    </source>
</reference>
<dbReference type="GO" id="GO:0006313">
    <property type="term" value="P:DNA transposition"/>
    <property type="evidence" value="ECO:0007669"/>
    <property type="project" value="InterPro"/>
</dbReference>
<dbReference type="InterPro" id="IPR018236">
    <property type="entry name" value="SAICAR_synthetase_CS"/>
</dbReference>
<comment type="pathway">
    <text evidence="1 8">Purine metabolism; IMP biosynthesis via de novo pathway; 5-amino-1-(5-phospho-D-ribosyl)imidazole-4-carboxamide from 5-amino-1-(5-phospho-D-ribosyl)imidazole-4-carboxylate: step 1/2.</text>
</comment>
<evidence type="ECO:0000313" key="13">
    <source>
        <dbReference type="Proteomes" id="UP000246073"/>
    </source>
</evidence>
<evidence type="ECO:0000256" key="2">
    <source>
        <dbReference type="ARBA" id="ARBA00010190"/>
    </source>
</evidence>
<dbReference type="NCBIfam" id="NF009251">
    <property type="entry name" value="PRK12607.1"/>
    <property type="match status" value="1"/>
</dbReference>
<dbReference type="InterPro" id="IPR002514">
    <property type="entry name" value="Transposase_8"/>
</dbReference>
<evidence type="ECO:0000256" key="1">
    <source>
        <dbReference type="ARBA" id="ARBA00004672"/>
    </source>
</evidence>
<feature type="region of interest" description="Disordered" evidence="10">
    <location>
        <begin position="321"/>
        <end position="342"/>
    </location>
</feature>
<dbReference type="SUPFAM" id="SSF46689">
    <property type="entry name" value="Homeodomain-like"/>
    <property type="match status" value="1"/>
</dbReference>
<dbReference type="CDD" id="cd01414">
    <property type="entry name" value="SAICAR_synt_Sc"/>
    <property type="match status" value="1"/>
</dbReference>
<keyword evidence="4 8" id="KW-0547">Nucleotide-binding</keyword>
<dbReference type="GO" id="GO:0006189">
    <property type="term" value="P:'de novo' IMP biosynthetic process"/>
    <property type="evidence" value="ECO:0007669"/>
    <property type="project" value="UniProtKB-UniRule"/>
</dbReference>
<evidence type="ECO:0000256" key="10">
    <source>
        <dbReference type="SAM" id="MobiDB-lite"/>
    </source>
</evidence>
<evidence type="ECO:0000259" key="11">
    <source>
        <dbReference type="Pfam" id="PF01259"/>
    </source>
</evidence>
<comment type="similarity">
    <text evidence="2 8">Belongs to the SAICAR synthetase family.</text>
</comment>
<dbReference type="UniPathway" id="UPA00074">
    <property type="reaction ID" value="UER00131"/>
</dbReference>
<dbReference type="PROSITE" id="PS01057">
    <property type="entry name" value="SAICAR_SYNTHETASE_1"/>
    <property type="match status" value="1"/>
</dbReference>
<evidence type="ECO:0000256" key="3">
    <source>
        <dbReference type="ARBA" id="ARBA00022598"/>
    </source>
</evidence>
<dbReference type="GO" id="GO:0004803">
    <property type="term" value="F:transposase activity"/>
    <property type="evidence" value="ECO:0007669"/>
    <property type="project" value="InterPro"/>
</dbReference>
<dbReference type="Pfam" id="PF01259">
    <property type="entry name" value="SAICAR_synt"/>
    <property type="match status" value="1"/>
</dbReference>
<dbReference type="FunFam" id="3.30.470.20:FF:000015">
    <property type="entry name" value="Phosphoribosylaminoimidazole-succinocarboxamide synthase"/>
    <property type="match status" value="1"/>
</dbReference>
<dbReference type="InterPro" id="IPR028923">
    <property type="entry name" value="SAICAR_synt/ADE2_N"/>
</dbReference>
<dbReference type="Gene3D" id="3.30.470.20">
    <property type="entry name" value="ATP-grasp fold, B domain"/>
    <property type="match status" value="1"/>
</dbReference>
<dbReference type="AlphaFoldDB" id="A0A2P9HCQ6"/>
<dbReference type="GO" id="GO:0005737">
    <property type="term" value="C:cytoplasm"/>
    <property type="evidence" value="ECO:0007669"/>
    <property type="project" value="TreeGrafter"/>
</dbReference>
<dbReference type="Proteomes" id="UP000246073">
    <property type="component" value="Unassembled WGS sequence"/>
</dbReference>
<dbReference type="Gene3D" id="3.30.200.20">
    <property type="entry name" value="Phosphorylase Kinase, domain 1"/>
    <property type="match status" value="1"/>
</dbReference>
<comment type="catalytic activity">
    <reaction evidence="7 8">
        <text>5-amino-1-(5-phospho-D-ribosyl)imidazole-4-carboxylate + L-aspartate + ATP = (2S)-2-[5-amino-1-(5-phospho-beta-D-ribosyl)imidazole-4-carboxamido]succinate + ADP + phosphate + 2 H(+)</text>
        <dbReference type="Rhea" id="RHEA:22628"/>
        <dbReference type="ChEBI" id="CHEBI:15378"/>
        <dbReference type="ChEBI" id="CHEBI:29991"/>
        <dbReference type="ChEBI" id="CHEBI:30616"/>
        <dbReference type="ChEBI" id="CHEBI:43474"/>
        <dbReference type="ChEBI" id="CHEBI:58443"/>
        <dbReference type="ChEBI" id="CHEBI:77657"/>
        <dbReference type="ChEBI" id="CHEBI:456216"/>
        <dbReference type="EC" id="6.3.2.6"/>
    </reaction>
</comment>
<evidence type="ECO:0000256" key="9">
    <source>
        <dbReference type="SAM" id="Coils"/>
    </source>
</evidence>
<gene>
    <name evidence="8" type="primary">purC</name>
    <name evidence="12" type="ORF">OHAE_4681</name>
</gene>
<evidence type="ECO:0000256" key="8">
    <source>
        <dbReference type="HAMAP-Rule" id="MF_00137"/>
    </source>
</evidence>
<keyword evidence="3 8" id="KW-0436">Ligase</keyword>
<evidence type="ECO:0000256" key="5">
    <source>
        <dbReference type="ARBA" id="ARBA00022755"/>
    </source>
</evidence>